<dbReference type="InterPro" id="IPR003953">
    <property type="entry name" value="FAD-dep_OxRdtase_2_FAD-bd"/>
</dbReference>
<comment type="caution">
    <text evidence="5">The sequence shown here is derived from an EMBL/GenBank/DDBJ whole genome shotgun (WGS) entry which is preliminary data.</text>
</comment>
<evidence type="ECO:0000313" key="5">
    <source>
        <dbReference type="EMBL" id="EMA07092.1"/>
    </source>
</evidence>
<dbReference type="PANTHER" id="PTHR43400:SF11">
    <property type="entry name" value="ANAEROBIC GLYCEROL-3-PHOSPHATE DEHYDROGENASE SUBUNIT B"/>
    <property type="match status" value="1"/>
</dbReference>
<dbReference type="GO" id="GO:0004368">
    <property type="term" value="F:glycerol-3-phosphate dehydrogenase (quinone) activity"/>
    <property type="evidence" value="ECO:0007669"/>
    <property type="project" value="UniProtKB-EC"/>
</dbReference>
<dbReference type="EC" id="1.1.5.3" evidence="5"/>
<organism evidence="5 6">
    <name type="scientific">Haloarcula vallismortis ATCC 29715</name>
    <dbReference type="NCBI Taxonomy" id="662477"/>
    <lineage>
        <taxon>Archaea</taxon>
        <taxon>Methanobacteriati</taxon>
        <taxon>Methanobacteriota</taxon>
        <taxon>Stenosarchaea group</taxon>
        <taxon>Halobacteria</taxon>
        <taxon>Halobacteriales</taxon>
        <taxon>Haloarculaceae</taxon>
        <taxon>Haloarcula</taxon>
    </lineage>
</organism>
<keyword evidence="1" id="KW-0285">Flavoprotein</keyword>
<protein>
    <submittedName>
        <fullName evidence="5">Anaerobic glycerol-3-phosphate dehydrogenase subunit B</fullName>
        <ecNumber evidence="5">1.1.5.3</ecNumber>
    </submittedName>
</protein>
<sequence length="437" mass="46236">MSTARTSPPTEGQMAIESEVLVIGGGLGGLTSALAAAREGADVRLVSYKQSTLRQASGLVDVLGYTPDGDGPLTNPYEAIPSLPETHPYRKVGVGTVRDALSLFDDAVPTYEGEHTETNALLPTHGGSIKPTARYPAGASAGLASDTRDTLLVGIEEMVDFDAPHVAAHLDATGVPFDVRGETIRFPGDLRADAKVTRYAKLLDTNSEVAVRGRMVPAREALAQRVNPLLEGEERVGFPAILGDDNPGAIRDALGDHLGVDVFEVPMGPPSLPGLRLEDALFAALDEAGASIETGNPVVDFEGEDRIEQVYIEKNGAKIPNSADQYVLATGGFVGKGVESDRDGVYEPVFDCHVPHATDRYDWFEGELFGDHEFARYGVATDDDLRPLDASEHSEFENLRAAGSVLGGYDFAAEKSGSGVSIATGYAAGQRAAQEAR</sequence>
<keyword evidence="3 5" id="KW-0560">Oxidoreductase</keyword>
<dbReference type="PIRSF" id="PIRSF000141">
    <property type="entry name" value="Anaerobic_G3P_dh"/>
    <property type="match status" value="1"/>
</dbReference>
<evidence type="ECO:0000256" key="3">
    <source>
        <dbReference type="ARBA" id="ARBA00023002"/>
    </source>
</evidence>
<dbReference type="Pfam" id="PF00890">
    <property type="entry name" value="FAD_binding_2"/>
    <property type="match status" value="1"/>
</dbReference>
<dbReference type="InterPro" id="IPR050315">
    <property type="entry name" value="FAD-oxidoreductase_2"/>
</dbReference>
<proteinExistence type="predicted"/>
<dbReference type="NCBIfam" id="NF003722">
    <property type="entry name" value="PRK05329.1-5"/>
    <property type="match status" value="1"/>
</dbReference>
<dbReference type="InterPro" id="IPR036188">
    <property type="entry name" value="FAD/NAD-bd_sf"/>
</dbReference>
<dbReference type="EMBL" id="AOLQ01000040">
    <property type="protein sequence ID" value="EMA07092.1"/>
    <property type="molecule type" value="Genomic_DNA"/>
</dbReference>
<keyword evidence="6" id="KW-1185">Reference proteome</keyword>
<gene>
    <name evidence="5" type="ORF">C437_10681</name>
</gene>
<evidence type="ECO:0000313" key="6">
    <source>
        <dbReference type="Proteomes" id="UP000011534"/>
    </source>
</evidence>
<evidence type="ECO:0000256" key="2">
    <source>
        <dbReference type="ARBA" id="ARBA00022643"/>
    </source>
</evidence>
<name>M0JD94_HALVA</name>
<accession>M0JD94</accession>
<dbReference type="SUPFAM" id="SSF51905">
    <property type="entry name" value="FAD/NAD(P)-binding domain"/>
    <property type="match status" value="1"/>
</dbReference>
<dbReference type="AlphaFoldDB" id="M0JD94"/>
<evidence type="ECO:0000259" key="4">
    <source>
        <dbReference type="Pfam" id="PF00890"/>
    </source>
</evidence>
<dbReference type="Gene3D" id="3.50.50.60">
    <property type="entry name" value="FAD/NAD(P)-binding domain"/>
    <property type="match status" value="2"/>
</dbReference>
<dbReference type="PANTHER" id="PTHR43400">
    <property type="entry name" value="FUMARATE REDUCTASE"/>
    <property type="match status" value="1"/>
</dbReference>
<dbReference type="PATRIC" id="fig|662477.6.peg.2066"/>
<feature type="domain" description="FAD-dependent oxidoreductase 2 FAD-binding" evidence="4">
    <location>
        <begin position="20"/>
        <end position="420"/>
    </location>
</feature>
<dbReference type="InterPro" id="IPR009158">
    <property type="entry name" value="G3P_DH_GlpB_su"/>
</dbReference>
<dbReference type="Proteomes" id="UP000011534">
    <property type="component" value="Unassembled WGS sequence"/>
</dbReference>
<reference evidence="5 6" key="1">
    <citation type="journal article" date="2014" name="PLoS Genet.">
        <title>Phylogenetically driven sequencing of extremely halophilic archaea reveals strategies for static and dynamic osmo-response.</title>
        <authorList>
            <person name="Becker E.A."/>
            <person name="Seitzer P.M."/>
            <person name="Tritt A."/>
            <person name="Larsen D."/>
            <person name="Krusor M."/>
            <person name="Yao A.I."/>
            <person name="Wu D."/>
            <person name="Madern D."/>
            <person name="Eisen J.A."/>
            <person name="Darling A.E."/>
            <person name="Facciotti M.T."/>
        </authorList>
    </citation>
    <scope>NUCLEOTIDE SEQUENCE [LARGE SCALE GENOMIC DNA]</scope>
    <source>
        <strain evidence="5 6">ATCC 29715</strain>
    </source>
</reference>
<dbReference type="NCBIfam" id="TIGR03378">
    <property type="entry name" value="glycerol3P_GlpB"/>
    <property type="match status" value="1"/>
</dbReference>
<evidence type="ECO:0000256" key="1">
    <source>
        <dbReference type="ARBA" id="ARBA00022630"/>
    </source>
</evidence>
<keyword evidence="2" id="KW-0288">FMN</keyword>
<dbReference type="GO" id="GO:0009331">
    <property type="term" value="C:glycerol-3-phosphate dehydrogenase (FAD) complex"/>
    <property type="evidence" value="ECO:0007669"/>
    <property type="project" value="InterPro"/>
</dbReference>